<dbReference type="Proteomes" id="UP000298663">
    <property type="component" value="Unassembled WGS sequence"/>
</dbReference>
<sequence>MSKPLSAEILLSILEYADLPTALYFRRISQRCRNLVDHVMQKKKMISVEVLVGQTTEDRFVMRRSGYLFAEHTESTIAESYRFTLKSVLSWPSFVTLDSLNLALAENIPEARLKEILAIFESDVGKRLSGFSLSHGLFDVPFEDELSGVEVRMLQKLKNYPLTRIRVEQGNSRSSNTNDVSSILDLIQSRSGHLEELHLTGPFPMFTLQHFYNNPLCIYSSLRSVLQTYSSDVVEALLSLIESLLSKPRSIELGLRWEGIESYVVLRELYEELRSKHKIDFQSESYSSTLTMHANDVIRKFVIRTFQRNSISVNCSVWHGSQHPIVSYPSTVPLSYSKSSFNY</sequence>
<name>A0A4U5M1H2_STECR</name>
<gene>
    <name evidence="1" type="ORF">L596_026453</name>
</gene>
<comment type="caution">
    <text evidence="1">The sequence shown here is derived from an EMBL/GenBank/DDBJ whole genome shotgun (WGS) entry which is preliminary data.</text>
</comment>
<reference evidence="1 2" key="2">
    <citation type="journal article" date="2019" name="G3 (Bethesda)">
        <title>Hybrid Assembly of the Genome of the Entomopathogenic Nematode Steinernema carpocapsae Identifies the X-Chromosome.</title>
        <authorList>
            <person name="Serra L."/>
            <person name="Macchietto M."/>
            <person name="Macias-Munoz A."/>
            <person name="McGill C.J."/>
            <person name="Rodriguez I.M."/>
            <person name="Rodriguez B."/>
            <person name="Murad R."/>
            <person name="Mortazavi A."/>
        </authorList>
    </citation>
    <scope>NUCLEOTIDE SEQUENCE [LARGE SCALE GENOMIC DNA]</scope>
    <source>
        <strain evidence="1 2">ALL</strain>
    </source>
</reference>
<dbReference type="EMBL" id="AZBU02000010">
    <property type="protein sequence ID" value="TKR62507.1"/>
    <property type="molecule type" value="Genomic_DNA"/>
</dbReference>
<reference evidence="1 2" key="1">
    <citation type="journal article" date="2015" name="Genome Biol.">
        <title>Comparative genomics of Steinernema reveals deeply conserved gene regulatory networks.</title>
        <authorList>
            <person name="Dillman A.R."/>
            <person name="Macchietto M."/>
            <person name="Porter C.F."/>
            <person name="Rogers A."/>
            <person name="Williams B."/>
            <person name="Antoshechkin I."/>
            <person name="Lee M.M."/>
            <person name="Goodwin Z."/>
            <person name="Lu X."/>
            <person name="Lewis E.E."/>
            <person name="Goodrich-Blair H."/>
            <person name="Stock S.P."/>
            <person name="Adams B.J."/>
            <person name="Sternberg P.W."/>
            <person name="Mortazavi A."/>
        </authorList>
    </citation>
    <scope>NUCLEOTIDE SEQUENCE [LARGE SCALE GENOMIC DNA]</scope>
    <source>
        <strain evidence="1 2">ALL</strain>
    </source>
</reference>
<dbReference type="AlphaFoldDB" id="A0A4U5M1H2"/>
<evidence type="ECO:0000313" key="1">
    <source>
        <dbReference type="EMBL" id="TKR62507.1"/>
    </source>
</evidence>
<accession>A0A4U5M1H2</accession>
<protein>
    <recommendedName>
        <fullName evidence="3">F-box domain-containing protein</fullName>
    </recommendedName>
</protein>
<proteinExistence type="predicted"/>
<keyword evidence="2" id="KW-1185">Reference proteome</keyword>
<organism evidence="1 2">
    <name type="scientific">Steinernema carpocapsae</name>
    <name type="common">Entomopathogenic nematode</name>
    <dbReference type="NCBI Taxonomy" id="34508"/>
    <lineage>
        <taxon>Eukaryota</taxon>
        <taxon>Metazoa</taxon>
        <taxon>Ecdysozoa</taxon>
        <taxon>Nematoda</taxon>
        <taxon>Chromadorea</taxon>
        <taxon>Rhabditida</taxon>
        <taxon>Tylenchina</taxon>
        <taxon>Panagrolaimomorpha</taxon>
        <taxon>Strongyloidoidea</taxon>
        <taxon>Steinernematidae</taxon>
        <taxon>Steinernema</taxon>
    </lineage>
</organism>
<evidence type="ECO:0008006" key="3">
    <source>
        <dbReference type="Google" id="ProtNLM"/>
    </source>
</evidence>
<evidence type="ECO:0000313" key="2">
    <source>
        <dbReference type="Proteomes" id="UP000298663"/>
    </source>
</evidence>